<feature type="region of interest" description="Disordered" evidence="1">
    <location>
        <begin position="396"/>
        <end position="430"/>
    </location>
</feature>
<protein>
    <recommendedName>
        <fullName evidence="4">Chromo domain-containing protein</fullName>
    </recommendedName>
</protein>
<dbReference type="PANTHER" id="PTHR33067:SF15">
    <property type="entry name" value="RNA-DIRECTED DNA POLYMERASE"/>
    <property type="match status" value="1"/>
</dbReference>
<gene>
    <name evidence="3" type="primary">LOC107887713</name>
</gene>
<reference evidence="3" key="2">
    <citation type="submission" date="2025-08" db="UniProtKB">
        <authorList>
            <consortium name="RefSeq"/>
        </authorList>
    </citation>
    <scope>IDENTIFICATION</scope>
</reference>
<dbReference type="KEGG" id="ghi:107887713"/>
<organism evidence="2 3">
    <name type="scientific">Gossypium hirsutum</name>
    <name type="common">Upland cotton</name>
    <name type="synonym">Gossypium mexicanum</name>
    <dbReference type="NCBI Taxonomy" id="3635"/>
    <lineage>
        <taxon>Eukaryota</taxon>
        <taxon>Viridiplantae</taxon>
        <taxon>Streptophyta</taxon>
        <taxon>Embryophyta</taxon>
        <taxon>Tracheophyta</taxon>
        <taxon>Spermatophyta</taxon>
        <taxon>Magnoliopsida</taxon>
        <taxon>eudicotyledons</taxon>
        <taxon>Gunneridae</taxon>
        <taxon>Pentapetalae</taxon>
        <taxon>rosids</taxon>
        <taxon>malvids</taxon>
        <taxon>Malvales</taxon>
        <taxon>Malvaceae</taxon>
        <taxon>Malvoideae</taxon>
        <taxon>Gossypium</taxon>
    </lineage>
</organism>
<feature type="compositionally biased region" description="Basic and acidic residues" evidence="1">
    <location>
        <begin position="413"/>
        <end position="430"/>
    </location>
</feature>
<dbReference type="GeneID" id="107887713"/>
<dbReference type="RefSeq" id="XP_016667439.1">
    <property type="nucleotide sequence ID" value="XM_016811950.1"/>
</dbReference>
<sequence>MRYRSDSSHVVSIEEIEVRLNLTFENKPIQIVDHDIKILKRKSILLVKVLWQNDSIEEAMWEPEDSMHQYYSHMFSSTNVLDFQQQTLNFQKETKASIRELTISIEKLNSQGKLPSQTEPNPRQHANAMTLQSGKVLEPIPDRNLGQDSAQEKPDNDEQVRVKPPLPKIQPPFPGQLNQCRKGKEDKEILETFKNVEITILLLDAIKQILQHAKFLKELCTNKRKLIGNENVSVGENVSAVLQQKMPAKYKDRGMFAIPCKIGHLGIKKALYRSIVHPEGVLEDVLVKVNELIFTADFYVIKIEDNAPGSSDILLGRPFISTANTKTGVRNGTLTMEFDREIVNFNVYGTISHPSEVLDAPDPKLKPLPEHLKFTFLENDETIADLKEINPLEENMKPRKETQGRLNPNMVDVIKKREFPNPYERTKEFS</sequence>
<feature type="compositionally biased region" description="Basic and acidic residues" evidence="1">
    <location>
        <begin position="150"/>
        <end position="161"/>
    </location>
</feature>
<dbReference type="Gene3D" id="2.40.70.10">
    <property type="entry name" value="Acid Proteases"/>
    <property type="match status" value="1"/>
</dbReference>
<evidence type="ECO:0000313" key="3">
    <source>
        <dbReference type="RefSeq" id="XP_016667439.1"/>
    </source>
</evidence>
<dbReference type="PANTHER" id="PTHR33067">
    <property type="entry name" value="RNA-DIRECTED DNA POLYMERASE-RELATED"/>
    <property type="match status" value="1"/>
</dbReference>
<reference evidence="2" key="1">
    <citation type="journal article" date="2020" name="Nat. Genet.">
        <title>Genomic diversifications of five Gossypium allopolyploid species and their impact on cotton improvement.</title>
        <authorList>
            <person name="Chen Z.J."/>
            <person name="Sreedasyam A."/>
            <person name="Ando A."/>
            <person name="Song Q."/>
            <person name="De Santiago L.M."/>
            <person name="Hulse-Kemp A.M."/>
            <person name="Ding M."/>
            <person name="Ye W."/>
            <person name="Kirkbride R.C."/>
            <person name="Jenkins J."/>
            <person name="Plott C."/>
            <person name="Lovell J."/>
            <person name="Lin Y.M."/>
            <person name="Vaughn R."/>
            <person name="Liu B."/>
            <person name="Simpson S."/>
            <person name="Scheffler B.E."/>
            <person name="Wen L."/>
            <person name="Saski C.A."/>
            <person name="Grover C.E."/>
            <person name="Hu G."/>
            <person name="Conover J.L."/>
            <person name="Carlson J.W."/>
            <person name="Shu S."/>
            <person name="Boston L.B."/>
            <person name="Williams M."/>
            <person name="Peterson D.G."/>
            <person name="McGee K."/>
            <person name="Jones D.C."/>
            <person name="Wendel J.F."/>
            <person name="Stelly D.M."/>
            <person name="Grimwood J."/>
            <person name="Schmutz J."/>
        </authorList>
    </citation>
    <scope>NUCLEOTIDE SEQUENCE [LARGE SCALE GENOMIC DNA]</scope>
    <source>
        <strain evidence="2">cv. TM-1</strain>
    </source>
</reference>
<dbReference type="InterPro" id="IPR021109">
    <property type="entry name" value="Peptidase_aspartic_dom_sf"/>
</dbReference>
<keyword evidence="2" id="KW-1185">Reference proteome</keyword>
<name>A0A1U8HVT5_GOSHI</name>
<proteinExistence type="predicted"/>
<dbReference type="AlphaFoldDB" id="A0A1U8HVT5"/>
<evidence type="ECO:0000313" key="2">
    <source>
        <dbReference type="Proteomes" id="UP000818029"/>
    </source>
</evidence>
<accession>A0A1U8HVT5</accession>
<evidence type="ECO:0008006" key="4">
    <source>
        <dbReference type="Google" id="ProtNLM"/>
    </source>
</evidence>
<dbReference type="OrthoDB" id="997438at2759"/>
<dbReference type="Proteomes" id="UP000818029">
    <property type="component" value="Chromosome A03"/>
</dbReference>
<feature type="region of interest" description="Disordered" evidence="1">
    <location>
        <begin position="132"/>
        <end position="180"/>
    </location>
</feature>
<feature type="compositionally biased region" description="Pro residues" evidence="1">
    <location>
        <begin position="164"/>
        <end position="174"/>
    </location>
</feature>
<evidence type="ECO:0000256" key="1">
    <source>
        <dbReference type="SAM" id="MobiDB-lite"/>
    </source>
</evidence>
<dbReference type="PaxDb" id="3635-A0A1U8HVT5"/>